<evidence type="ECO:0000256" key="1">
    <source>
        <dbReference type="SAM" id="SignalP"/>
    </source>
</evidence>
<feature type="signal peptide" evidence="1">
    <location>
        <begin position="1"/>
        <end position="20"/>
    </location>
</feature>
<organism evidence="2 3">
    <name type="scientific">Colletotrichum gloeosporioides</name>
    <name type="common">Anthracnose fungus</name>
    <name type="synonym">Glomerella cingulata</name>
    <dbReference type="NCBI Taxonomy" id="474922"/>
    <lineage>
        <taxon>Eukaryota</taxon>
        <taxon>Fungi</taxon>
        <taxon>Dikarya</taxon>
        <taxon>Ascomycota</taxon>
        <taxon>Pezizomycotina</taxon>
        <taxon>Sordariomycetes</taxon>
        <taxon>Hypocreomycetidae</taxon>
        <taxon>Glomerellales</taxon>
        <taxon>Glomerellaceae</taxon>
        <taxon>Colletotrichum</taxon>
        <taxon>Colletotrichum gloeosporioides species complex</taxon>
    </lineage>
</organism>
<proteinExistence type="predicted"/>
<reference evidence="2" key="1">
    <citation type="journal article" date="2020" name="Phytopathology">
        <title>Genome sequence and comparative analysis of Colletotrichum gloeosporioides isolated from Liriodendron leaves.</title>
        <authorList>
            <person name="Fu F.F."/>
            <person name="Hao Z."/>
            <person name="Wang P."/>
            <person name="Lu Y."/>
            <person name="Xue L.J."/>
            <person name="Wei G."/>
            <person name="Tian Y."/>
            <person name="Baishi H."/>
            <person name="Xu H."/>
            <person name="Shi J."/>
            <person name="Cheng T."/>
            <person name="Wang G."/>
            <person name="Yi Y."/>
            <person name="Chen J."/>
        </authorList>
    </citation>
    <scope>NUCLEOTIDE SEQUENCE</scope>
    <source>
        <strain evidence="2">Lc1</strain>
    </source>
</reference>
<feature type="chain" id="PRO_5034016312" evidence="1">
    <location>
        <begin position="21"/>
        <end position="522"/>
    </location>
</feature>
<keyword evidence="1" id="KW-0732">Signal</keyword>
<comment type="caution">
    <text evidence="2">The sequence shown here is derived from an EMBL/GenBank/DDBJ whole genome shotgun (WGS) entry which is preliminary data.</text>
</comment>
<evidence type="ECO:0000313" key="2">
    <source>
        <dbReference type="EMBL" id="KAF3805022.1"/>
    </source>
</evidence>
<keyword evidence="3" id="KW-1185">Reference proteome</keyword>
<dbReference type="RefSeq" id="XP_045264181.1">
    <property type="nucleotide sequence ID" value="XM_045405783.1"/>
</dbReference>
<gene>
    <name evidence="2" type="ORF">GCG54_00005767</name>
</gene>
<dbReference type="Proteomes" id="UP000613401">
    <property type="component" value="Unassembled WGS sequence"/>
</dbReference>
<protein>
    <submittedName>
        <fullName evidence="2">Uncharacterized protein</fullName>
    </submittedName>
</protein>
<dbReference type="InterPro" id="IPR032675">
    <property type="entry name" value="LRR_dom_sf"/>
</dbReference>
<sequence length="522" mass="60887">MDSPLLCMFSFAFFTIGAMATIKFFDPPFQCPSVIDTVLPIGQYSEYLYGRLEDPSDPEMQTMKEIHNTLSNCSSVKSLKLLFTKLQGEFEPDRYDFPFQYPSGSRYPSQLEVLDLEGYRFNEQPWEEARKMMSTTDSTFHKYLDWLGSGKAWRWLKWVWLSEQQKQMTNLDLWLEAMDFSHIKTLVLIPPEPSIFSRSKSHAPNSTQLAPHLKSLTSLTARGPWAGDLITALPENSLAHLAWLSSRRPWRLAEPAIRHHAKSLTSLEWRASEAEADWRSSINPEQIAELGIMAPNLRDITIDMRQNDVWPYRHLESLATKFPKLENATLFFDMASYCRRAIDARKDRMLGRERWKMEMSSNCGPGEDEFAHPRLDVASAQDMFEFLVEKNEGGQLRKVAFYSGDWDRPREEARWGSEWLDGKRVWANCWISEDLAEVKDTDNEYRHYEEPWMVCQAGSKRQFHEIGSRRTIWDNDEWWWDRTMEQRIWKMDMGNSPANPFISQSCGSKTRVHIQQPSGLAE</sequence>
<dbReference type="EMBL" id="WVTB01000047">
    <property type="protein sequence ID" value="KAF3805022.1"/>
    <property type="molecule type" value="Genomic_DNA"/>
</dbReference>
<dbReference type="Gene3D" id="3.80.10.10">
    <property type="entry name" value="Ribonuclease Inhibitor"/>
    <property type="match status" value="1"/>
</dbReference>
<name>A0A8H4FK22_COLGL</name>
<dbReference type="GeneID" id="69012916"/>
<reference evidence="2" key="2">
    <citation type="submission" date="2020-03" db="EMBL/GenBank/DDBJ databases">
        <authorList>
            <person name="Fu F.-F."/>
            <person name="Chen J."/>
        </authorList>
    </citation>
    <scope>NUCLEOTIDE SEQUENCE</scope>
    <source>
        <strain evidence="2">Lc1</strain>
    </source>
</reference>
<evidence type="ECO:0000313" key="3">
    <source>
        <dbReference type="Proteomes" id="UP000613401"/>
    </source>
</evidence>
<accession>A0A8H4FK22</accession>
<dbReference type="AlphaFoldDB" id="A0A8H4FK22"/>